<evidence type="ECO:0000256" key="2">
    <source>
        <dbReference type="ARBA" id="ARBA00022679"/>
    </source>
</evidence>
<keyword evidence="5" id="KW-1185">Reference proteome</keyword>
<dbReference type="EMBL" id="JBAMIC010000717">
    <property type="protein sequence ID" value="KAK7089725.1"/>
    <property type="molecule type" value="Genomic_DNA"/>
</dbReference>
<dbReference type="AlphaFoldDB" id="A0AAN9AMV6"/>
<proteinExistence type="inferred from homology"/>
<keyword evidence="2" id="KW-0808">Transferase</keyword>
<dbReference type="SUPFAM" id="SSF52540">
    <property type="entry name" value="P-loop containing nucleoside triphosphate hydrolases"/>
    <property type="match status" value="1"/>
</dbReference>
<comment type="caution">
    <text evidence="4">The sequence shown here is derived from an EMBL/GenBank/DDBJ whole genome shotgun (WGS) entry which is preliminary data.</text>
</comment>
<protein>
    <recommendedName>
        <fullName evidence="3">Sulfotransferase domain-containing protein</fullName>
    </recommendedName>
</protein>
<gene>
    <name evidence="4" type="ORF">V1264_024980</name>
</gene>
<evidence type="ECO:0000259" key="3">
    <source>
        <dbReference type="Pfam" id="PF00685"/>
    </source>
</evidence>
<feature type="domain" description="Sulfotransferase" evidence="3">
    <location>
        <begin position="23"/>
        <end position="235"/>
    </location>
</feature>
<name>A0AAN9AMV6_9CAEN</name>
<comment type="similarity">
    <text evidence="1">Belongs to the sulfotransferase 1 family.</text>
</comment>
<reference evidence="4 5" key="1">
    <citation type="submission" date="2024-02" db="EMBL/GenBank/DDBJ databases">
        <title>Chromosome-scale genome assembly of the rough periwinkle Littorina saxatilis.</title>
        <authorList>
            <person name="De Jode A."/>
            <person name="Faria R."/>
            <person name="Formenti G."/>
            <person name="Sims Y."/>
            <person name="Smith T.P."/>
            <person name="Tracey A."/>
            <person name="Wood J.M.D."/>
            <person name="Zagrodzka Z.B."/>
            <person name="Johannesson K."/>
            <person name="Butlin R.K."/>
            <person name="Leder E.H."/>
        </authorList>
    </citation>
    <scope>NUCLEOTIDE SEQUENCE [LARGE SCALE GENOMIC DNA]</scope>
    <source>
        <strain evidence="4">Snail1</strain>
        <tissue evidence="4">Muscle</tissue>
    </source>
</reference>
<organism evidence="4 5">
    <name type="scientific">Littorina saxatilis</name>
    <dbReference type="NCBI Taxonomy" id="31220"/>
    <lineage>
        <taxon>Eukaryota</taxon>
        <taxon>Metazoa</taxon>
        <taxon>Spiralia</taxon>
        <taxon>Lophotrochozoa</taxon>
        <taxon>Mollusca</taxon>
        <taxon>Gastropoda</taxon>
        <taxon>Caenogastropoda</taxon>
        <taxon>Littorinimorpha</taxon>
        <taxon>Littorinoidea</taxon>
        <taxon>Littorinidae</taxon>
        <taxon>Littorina</taxon>
    </lineage>
</organism>
<dbReference type="GO" id="GO:0008146">
    <property type="term" value="F:sulfotransferase activity"/>
    <property type="evidence" value="ECO:0007669"/>
    <property type="project" value="InterPro"/>
</dbReference>
<dbReference type="InterPro" id="IPR000863">
    <property type="entry name" value="Sulfotransferase_dom"/>
</dbReference>
<evidence type="ECO:0000313" key="4">
    <source>
        <dbReference type="EMBL" id="KAK7089725.1"/>
    </source>
</evidence>
<accession>A0AAN9AMV6</accession>
<evidence type="ECO:0000313" key="5">
    <source>
        <dbReference type="Proteomes" id="UP001374579"/>
    </source>
</evidence>
<dbReference type="PANTHER" id="PTHR11783">
    <property type="entry name" value="SULFOTRANSFERASE SULT"/>
    <property type="match status" value="1"/>
</dbReference>
<dbReference type="Gene3D" id="3.40.50.300">
    <property type="entry name" value="P-loop containing nucleotide triphosphate hydrolases"/>
    <property type="match status" value="1"/>
</dbReference>
<evidence type="ECO:0000256" key="1">
    <source>
        <dbReference type="ARBA" id="ARBA00005771"/>
    </source>
</evidence>
<dbReference type="InterPro" id="IPR027417">
    <property type="entry name" value="P-loop_NTPase"/>
</dbReference>
<sequence>MLRKGSAEHDANTKVQLMMEFVQNHILDDMPSPRTFNTHLPLSMLPVDKIKARRLKLVHVYRNPKDTCVSMYHMARSSPQMSSVVPCETFGDFAEHYLFTDKQIFGSYVKYLKQMHAFQEQNPEVPTFNMSYEDVKKDPVGSVKKLASFLSLSVSDEVCVQIADECSFDKMKAKEAEKEKPKLHSKTLDKESLERMEKNKPVIFRKGQIGDWKNYFTVAMSERVDCFLEEQLKDLPFTLTFE</sequence>
<dbReference type="Proteomes" id="UP001374579">
    <property type="component" value="Unassembled WGS sequence"/>
</dbReference>
<dbReference type="Pfam" id="PF00685">
    <property type="entry name" value="Sulfotransfer_1"/>
    <property type="match status" value="1"/>
</dbReference>